<gene>
    <name evidence="7" type="ORF">KUTeg_015918</name>
</gene>
<feature type="domain" description="Laminin G" evidence="5">
    <location>
        <begin position="552"/>
        <end position="730"/>
    </location>
</feature>
<dbReference type="EMBL" id="JARBDR010000813">
    <property type="protein sequence ID" value="KAJ8305373.1"/>
    <property type="molecule type" value="Genomic_DNA"/>
</dbReference>
<dbReference type="Proteomes" id="UP001217089">
    <property type="component" value="Unassembled WGS sequence"/>
</dbReference>
<keyword evidence="2" id="KW-0245">EGF-like domain</keyword>
<keyword evidence="4" id="KW-1133">Transmembrane helix</keyword>
<keyword evidence="4" id="KW-0472">Membrane</keyword>
<feature type="domain" description="Laminin G" evidence="5">
    <location>
        <begin position="361"/>
        <end position="545"/>
    </location>
</feature>
<protein>
    <submittedName>
        <fullName evidence="7">Uncharacterized protein</fullName>
    </submittedName>
</protein>
<keyword evidence="4" id="KW-0812">Transmembrane</keyword>
<feature type="domain" description="Laminin G" evidence="5">
    <location>
        <begin position="131"/>
        <end position="332"/>
    </location>
</feature>
<dbReference type="PANTHER" id="PTHR15036">
    <property type="entry name" value="PIKACHURIN-LIKE PROTEIN"/>
    <property type="match status" value="1"/>
</dbReference>
<accession>A0ABQ9EJC6</accession>
<feature type="domain" description="EGF-like" evidence="6">
    <location>
        <begin position="333"/>
        <end position="370"/>
    </location>
</feature>
<evidence type="ECO:0000313" key="8">
    <source>
        <dbReference type="Proteomes" id="UP001217089"/>
    </source>
</evidence>
<dbReference type="SUPFAM" id="SSF49899">
    <property type="entry name" value="Concanavalin A-like lectins/glucanases"/>
    <property type="match status" value="6"/>
</dbReference>
<dbReference type="SMART" id="SM00181">
    <property type="entry name" value="EGF"/>
    <property type="match status" value="3"/>
</dbReference>
<reference evidence="7 8" key="1">
    <citation type="submission" date="2022-12" db="EMBL/GenBank/DDBJ databases">
        <title>Chromosome-level genome of Tegillarca granosa.</title>
        <authorList>
            <person name="Kim J."/>
        </authorList>
    </citation>
    <scope>NUCLEOTIDE SEQUENCE [LARGE SCALE GENOMIC DNA]</scope>
    <source>
        <strain evidence="7">Teg-2019</strain>
        <tissue evidence="7">Adductor muscle</tissue>
    </source>
</reference>
<feature type="region of interest" description="Disordered" evidence="3">
    <location>
        <begin position="1669"/>
        <end position="1704"/>
    </location>
</feature>
<feature type="domain" description="Laminin G" evidence="5">
    <location>
        <begin position="964"/>
        <end position="1140"/>
    </location>
</feature>
<evidence type="ECO:0000256" key="4">
    <source>
        <dbReference type="SAM" id="Phobius"/>
    </source>
</evidence>
<evidence type="ECO:0000256" key="3">
    <source>
        <dbReference type="SAM" id="MobiDB-lite"/>
    </source>
</evidence>
<name>A0ABQ9EJC6_TEGGR</name>
<dbReference type="Gene3D" id="2.60.120.1000">
    <property type="match status" value="1"/>
</dbReference>
<dbReference type="SMART" id="SM00282">
    <property type="entry name" value="LamG"/>
    <property type="match status" value="5"/>
</dbReference>
<feature type="domain" description="EGF-like" evidence="6">
    <location>
        <begin position="732"/>
        <end position="770"/>
    </location>
</feature>
<dbReference type="CDD" id="cd00054">
    <property type="entry name" value="EGF_CA"/>
    <property type="match status" value="2"/>
</dbReference>
<comment type="caution">
    <text evidence="7">The sequence shown here is derived from an EMBL/GenBank/DDBJ whole genome shotgun (WGS) entry which is preliminary data.</text>
</comment>
<dbReference type="Gene3D" id="2.10.25.10">
    <property type="entry name" value="Laminin"/>
    <property type="match status" value="2"/>
</dbReference>
<organism evidence="7 8">
    <name type="scientific">Tegillarca granosa</name>
    <name type="common">Malaysian cockle</name>
    <name type="synonym">Anadara granosa</name>
    <dbReference type="NCBI Taxonomy" id="220873"/>
    <lineage>
        <taxon>Eukaryota</taxon>
        <taxon>Metazoa</taxon>
        <taxon>Spiralia</taxon>
        <taxon>Lophotrochozoa</taxon>
        <taxon>Mollusca</taxon>
        <taxon>Bivalvia</taxon>
        <taxon>Autobranchia</taxon>
        <taxon>Pteriomorphia</taxon>
        <taxon>Arcoida</taxon>
        <taxon>Arcoidea</taxon>
        <taxon>Arcidae</taxon>
        <taxon>Tegillarca</taxon>
    </lineage>
</organism>
<feature type="domain" description="EGF-like" evidence="6">
    <location>
        <begin position="1276"/>
        <end position="1314"/>
    </location>
</feature>
<evidence type="ECO:0000259" key="5">
    <source>
        <dbReference type="PROSITE" id="PS50025"/>
    </source>
</evidence>
<feature type="transmembrane region" description="Helical" evidence="4">
    <location>
        <begin position="1542"/>
        <end position="1566"/>
    </location>
</feature>
<feature type="compositionally biased region" description="Basic and acidic residues" evidence="3">
    <location>
        <begin position="1669"/>
        <end position="1681"/>
    </location>
</feature>
<keyword evidence="1 2" id="KW-1015">Disulfide bond</keyword>
<dbReference type="InterPro" id="IPR013320">
    <property type="entry name" value="ConA-like_dom_sf"/>
</dbReference>
<dbReference type="CDD" id="cd00110">
    <property type="entry name" value="LamG"/>
    <property type="match status" value="5"/>
</dbReference>
<dbReference type="InterPro" id="IPR000742">
    <property type="entry name" value="EGF"/>
</dbReference>
<evidence type="ECO:0000313" key="7">
    <source>
        <dbReference type="EMBL" id="KAJ8305373.1"/>
    </source>
</evidence>
<dbReference type="InterPro" id="IPR001791">
    <property type="entry name" value="Laminin_G"/>
</dbReference>
<feature type="transmembrane region" description="Helical" evidence="4">
    <location>
        <begin position="58"/>
        <end position="77"/>
    </location>
</feature>
<dbReference type="Gene3D" id="2.60.120.200">
    <property type="match status" value="5"/>
</dbReference>
<feature type="transmembrane region" description="Helical" evidence="4">
    <location>
        <begin position="1724"/>
        <end position="1741"/>
    </location>
</feature>
<dbReference type="PANTHER" id="PTHR15036:SF49">
    <property type="entry name" value="AXOTACTIN"/>
    <property type="match status" value="1"/>
</dbReference>
<evidence type="ECO:0000256" key="1">
    <source>
        <dbReference type="ARBA" id="ARBA00023157"/>
    </source>
</evidence>
<evidence type="ECO:0000259" key="6">
    <source>
        <dbReference type="PROSITE" id="PS50026"/>
    </source>
</evidence>
<comment type="caution">
    <text evidence="2">Lacks conserved residue(s) required for the propagation of feature annotation.</text>
</comment>
<dbReference type="InterPro" id="IPR050372">
    <property type="entry name" value="Neurexin-related_CASP"/>
</dbReference>
<evidence type="ECO:0000256" key="2">
    <source>
        <dbReference type="PROSITE-ProRule" id="PRU00076"/>
    </source>
</evidence>
<sequence>MIHSSKIWVQFNGNNSVVHRILFESLRKPRTPLSIFISSQFATFTPAQCMCLNQNIKVHICIFMYSSAAAAAALLIYSDQQHKNVMYSSYQIFNENVYLMLNENQNLLRSVYDNTWSFKGLAQNSLSSPPASSWTFTGPGDLEVYPDLDASENQEYGLKFRTREPFGVLFCHMLKDYVPKENSQLQRYKLCVELQSGYIHVTYHLNQYRDSIKLGEVLCELIQQCCSSILNDDSWHNLQILLNVADGRLTVNLDNTTRSHYLQAYKWSSPKTILVWNNIPSIIIYGGVRERSSRYFQFIGCLKDIYLLEKNNNKTLLREDSNIEITGVSPGCQNRCETDNPCHKGTKCVNLYKDIVCDCFGSDHEGKNCQDVGATAITLHGYEWITYEQYNEEYGNSDRPAGVLLYAVGASPYHSHVIASVHDGIVFTSVAFDDNILEAELGLGVDDSRWHNLTIIHNKMEVIFELDGQTRTRRVTSQHHYLTLNPKIYFGGGDNLVTTLGLREKKNFVGCLKNIHVNEYSILYQMKAKNPRCQYSGGSKVVFGCRTVDNIPLSFQQSSSMLIVERDVGNYMKVHFDFKTVREEAILFYVDLITSDPNVSTDYGYLEVWMKFGKAILKYVPSSKDPSHTQTCEIPVAFYKSQWHSLEVEFNKGEAKLSVNKLSRPPLEDRKGLLKVFGRMVIGYGLRKYGANEGFVGCIKNLYIQNEAIDPINLSELSGIKVYGVKLDGCKLVDHCLGGTHCEHGGKCVSNWNGVICDCSKTPYIGKACHFPKYKRTCDSYYQAGMTESGVYQLDLDGTGPLDPTYVNCNMGYKYRDELYGKTVIDNNFDAKTKIRDSALLLQLTDQSTWCRQYVQYDCYDAPLKLGDETFFKAANGEVVEYIGADKPGKCLCSLNSSCSQDKGCNCDSSMKNWQQDCGYNTKKTQLPITEITVLQSTRKSSAKALLTLGQLECWGTNRQSPAKSVTFKTATSFIQLAPWTTGDLQFSFRTHQQRALLLYQSAVSANTNYLKITLISATKIRFQFHISGSRFSKDLEFSRPLNTGDWQLVTVELDRYNIRCSVNSKQEMYNIPKVLSSRPTFSGVLFIGGHRPEITLDDTTGLVGCMRGLMYNDKFHDLTTFIDPRCNCTNPWAHSGHNCGININEDTVTFKGTSTSYLEVDAPVDEHLLKSNIILSFRTFKPSALLLYMYDELNNFVQLEIKGGTRLVLSYNHFEKIISDSIEIGGLTNGQWRQVVIDGSLEHSVKLMVDSKDHTGSQQIFFYPFSSDAVDVNCNSGCDSKPCLNEGYCIEKWGNSQFQCDCSESDHAGKRCELEASGVFTGRSVVEHEFSPPDFYQQTRKERIEFVFKTNATGDDSMVLFLVQSSRNSHDYVIIHIKPNQGLFVNSVEGMARLDLQGIAKVPRTDEPMIGLDTIMVGGIIPDKVFIDQVSAYRNFTGCISEVKFIPVSGYTYRVQSMKNLRNNRNDITVYGDQSILTMPPWNPGPPEIIYLSGTPAPPTVPSTTVSIRTTLQPTTAGSGKSNMTRAIMDIPSYSIDERTIGIALSLVTFFFLAAIIIAFILIRLRHRQSYSLKKKNPDDLEMKQPLNQAASPQMKSHLATFDEFSMVSATIGPSMRRKENGTKPEPYLDDIPPDYPMRLFNQKKNRPASSISEVLEEMERQRKAKEIGMDPGREQESPKSAHSGSCQTHGEGDLEWDPQTDRTPLTCAFPPFPPTIYEVGSYYEVGIFIFVTAMLVILII</sequence>
<dbReference type="PROSITE" id="PS50026">
    <property type="entry name" value="EGF_3"/>
    <property type="match status" value="3"/>
</dbReference>
<keyword evidence="8" id="KW-1185">Reference proteome</keyword>
<feature type="domain" description="Laminin G" evidence="5">
    <location>
        <begin position="1148"/>
        <end position="1313"/>
    </location>
</feature>
<dbReference type="PROSITE" id="PS50025">
    <property type="entry name" value="LAM_G_DOMAIN"/>
    <property type="match status" value="5"/>
</dbReference>
<feature type="disulfide bond" evidence="2">
    <location>
        <begin position="1284"/>
        <end position="1301"/>
    </location>
</feature>
<dbReference type="Pfam" id="PF02210">
    <property type="entry name" value="Laminin_G_2"/>
    <property type="match status" value="5"/>
</dbReference>
<proteinExistence type="predicted"/>